<dbReference type="PANTHER" id="PTHR43479:SF11">
    <property type="entry name" value="ACREF_ENVCD OPERON REPRESSOR-RELATED"/>
    <property type="match status" value="1"/>
</dbReference>
<dbReference type="PRINTS" id="PR00455">
    <property type="entry name" value="HTHTETR"/>
</dbReference>
<dbReference type="SUPFAM" id="SSF46689">
    <property type="entry name" value="Homeodomain-like"/>
    <property type="match status" value="1"/>
</dbReference>
<dbReference type="RefSeq" id="WP_109747891.1">
    <property type="nucleotide sequence ID" value="NZ_JANKBI010000022.1"/>
</dbReference>
<evidence type="ECO:0000259" key="3">
    <source>
        <dbReference type="PROSITE" id="PS50977"/>
    </source>
</evidence>
<dbReference type="InterPro" id="IPR009057">
    <property type="entry name" value="Homeodomain-like_sf"/>
</dbReference>
<gene>
    <name evidence="4" type="ORF">C7383_113141</name>
</gene>
<name>A0AB73T0J5_9FIRM</name>
<evidence type="ECO:0000256" key="1">
    <source>
        <dbReference type="ARBA" id="ARBA00023125"/>
    </source>
</evidence>
<keyword evidence="1 2" id="KW-0238">DNA-binding</keyword>
<feature type="domain" description="HTH tetR-type" evidence="3">
    <location>
        <begin position="10"/>
        <end position="70"/>
    </location>
</feature>
<dbReference type="Gene3D" id="1.10.10.60">
    <property type="entry name" value="Homeodomain-like"/>
    <property type="match status" value="1"/>
</dbReference>
<keyword evidence="5" id="KW-1185">Reference proteome</keyword>
<dbReference type="GO" id="GO:0003677">
    <property type="term" value="F:DNA binding"/>
    <property type="evidence" value="ECO:0007669"/>
    <property type="project" value="UniProtKB-UniRule"/>
</dbReference>
<dbReference type="PROSITE" id="PS50977">
    <property type="entry name" value="HTH_TETR_2"/>
    <property type="match status" value="1"/>
</dbReference>
<accession>A0AB73T0J5</accession>
<dbReference type="EMBL" id="QGGY01000013">
    <property type="protein sequence ID" value="PWJ73354.1"/>
    <property type="molecule type" value="Genomic_DNA"/>
</dbReference>
<dbReference type="AlphaFoldDB" id="A0AB73T0J5"/>
<dbReference type="SUPFAM" id="SSF48498">
    <property type="entry name" value="Tetracyclin repressor-like, C-terminal domain"/>
    <property type="match status" value="1"/>
</dbReference>
<proteinExistence type="predicted"/>
<sequence>MNSGFFTLPQEKQQAVINAGFKIFALYPYNKAPMSEIAGAAGISKSLLFYHFKNKKELYIFLWQKSVELIRCALQEQGVLETDDYFEMLRRSLRGKCRLMKSYPYASEFSMRAYFEGEGEFSEDIRHSFFKLEADSWNKVWQRIDKSKLRDDIDPLLMYREMVWASDGFMHQMVNSRNMEFDRIEKEFEKLIDMWEKVYQKAGA</sequence>
<dbReference type="Proteomes" id="UP000245412">
    <property type="component" value="Unassembled WGS sequence"/>
</dbReference>
<evidence type="ECO:0000313" key="4">
    <source>
        <dbReference type="EMBL" id="PWJ73354.1"/>
    </source>
</evidence>
<dbReference type="InterPro" id="IPR001647">
    <property type="entry name" value="HTH_TetR"/>
</dbReference>
<evidence type="ECO:0000313" key="5">
    <source>
        <dbReference type="Proteomes" id="UP000245412"/>
    </source>
</evidence>
<dbReference type="InterPro" id="IPR050624">
    <property type="entry name" value="HTH-type_Tx_Regulator"/>
</dbReference>
<dbReference type="Pfam" id="PF00440">
    <property type="entry name" value="TetR_N"/>
    <property type="match status" value="1"/>
</dbReference>
<dbReference type="PANTHER" id="PTHR43479">
    <property type="entry name" value="ACREF/ENVCD OPERON REPRESSOR-RELATED"/>
    <property type="match status" value="1"/>
</dbReference>
<dbReference type="InterPro" id="IPR036271">
    <property type="entry name" value="Tet_transcr_reg_TetR-rel_C_sf"/>
</dbReference>
<organism evidence="4 5">
    <name type="scientific">Murimonas intestini</name>
    <dbReference type="NCBI Taxonomy" id="1337051"/>
    <lineage>
        <taxon>Bacteria</taxon>
        <taxon>Bacillati</taxon>
        <taxon>Bacillota</taxon>
        <taxon>Clostridia</taxon>
        <taxon>Lachnospirales</taxon>
        <taxon>Lachnospiraceae</taxon>
        <taxon>Murimonas</taxon>
    </lineage>
</organism>
<reference evidence="4 5" key="1">
    <citation type="submission" date="2018-05" db="EMBL/GenBank/DDBJ databases">
        <authorList>
            <person name="Goeker M."/>
            <person name="Huntemann M."/>
            <person name="Clum A."/>
            <person name="Pillay M."/>
            <person name="Palaniappan K."/>
            <person name="Varghese N."/>
            <person name="Mikhailova N."/>
            <person name="Stamatis D."/>
            <person name="Reddy T."/>
            <person name="Daum C."/>
            <person name="Shapiro N."/>
            <person name="Ivanova N."/>
            <person name="Kyrpides N."/>
            <person name="Woyke T."/>
        </authorList>
    </citation>
    <scope>NUCLEOTIDE SEQUENCE [LARGE SCALE GENOMIC DNA]</scope>
    <source>
        <strain evidence="4 5">DSM 26524</strain>
    </source>
</reference>
<comment type="caution">
    <text evidence="4">The sequence shown here is derived from an EMBL/GenBank/DDBJ whole genome shotgun (WGS) entry which is preliminary data.</text>
</comment>
<dbReference type="Gene3D" id="1.10.357.10">
    <property type="entry name" value="Tetracycline Repressor, domain 2"/>
    <property type="match status" value="1"/>
</dbReference>
<evidence type="ECO:0000256" key="2">
    <source>
        <dbReference type="PROSITE-ProRule" id="PRU00335"/>
    </source>
</evidence>
<feature type="DNA-binding region" description="H-T-H motif" evidence="2">
    <location>
        <begin position="33"/>
        <end position="52"/>
    </location>
</feature>
<protein>
    <submittedName>
        <fullName evidence="4">TetR family transcriptional regulator</fullName>
    </submittedName>
</protein>